<dbReference type="Pfam" id="PF00702">
    <property type="entry name" value="Hydrolase"/>
    <property type="match status" value="1"/>
</dbReference>
<protein>
    <submittedName>
        <fullName evidence="1">Uncharacterized protein</fullName>
    </submittedName>
</protein>
<reference evidence="1" key="1">
    <citation type="submission" date="2018-05" db="EMBL/GenBank/DDBJ databases">
        <authorList>
            <person name="Lanie J.A."/>
            <person name="Ng W.-L."/>
            <person name="Kazmierczak K.M."/>
            <person name="Andrzejewski T.M."/>
            <person name="Davidsen T.M."/>
            <person name="Wayne K.J."/>
            <person name="Tettelin H."/>
            <person name="Glass J.I."/>
            <person name="Rusch D."/>
            <person name="Podicherti R."/>
            <person name="Tsui H.-C.T."/>
            <person name="Winkler M.E."/>
        </authorList>
    </citation>
    <scope>NUCLEOTIDE SEQUENCE</scope>
</reference>
<dbReference type="InterPro" id="IPR006439">
    <property type="entry name" value="HAD-SF_hydro_IA"/>
</dbReference>
<dbReference type="InterPro" id="IPR051806">
    <property type="entry name" value="HAD-like_SPP"/>
</dbReference>
<feature type="non-terminal residue" evidence="1">
    <location>
        <position position="1"/>
    </location>
</feature>
<dbReference type="PANTHER" id="PTHR43481">
    <property type="entry name" value="FRUCTOSE-1-PHOSPHATE PHOSPHATASE"/>
    <property type="match status" value="1"/>
</dbReference>
<dbReference type="CDD" id="cd07505">
    <property type="entry name" value="HAD_BPGM-like"/>
    <property type="match status" value="1"/>
</dbReference>
<organism evidence="1">
    <name type="scientific">marine metagenome</name>
    <dbReference type="NCBI Taxonomy" id="408172"/>
    <lineage>
        <taxon>unclassified sequences</taxon>
        <taxon>metagenomes</taxon>
        <taxon>ecological metagenomes</taxon>
    </lineage>
</organism>
<dbReference type="AlphaFoldDB" id="A0A382QD20"/>
<dbReference type="InterPro" id="IPR023214">
    <property type="entry name" value="HAD_sf"/>
</dbReference>
<evidence type="ECO:0000313" key="1">
    <source>
        <dbReference type="EMBL" id="SVC82937.1"/>
    </source>
</evidence>
<dbReference type="InterPro" id="IPR036412">
    <property type="entry name" value="HAD-like_sf"/>
</dbReference>
<dbReference type="PANTHER" id="PTHR43481:SF4">
    <property type="entry name" value="GLYCEROL-1-PHOSPHATE PHOSPHOHYDROLASE 1-RELATED"/>
    <property type="match status" value="1"/>
</dbReference>
<dbReference type="Gene3D" id="3.40.50.1000">
    <property type="entry name" value="HAD superfamily/HAD-like"/>
    <property type="match status" value="1"/>
</dbReference>
<accession>A0A382QD20</accession>
<dbReference type="GO" id="GO:0050308">
    <property type="term" value="F:sugar-phosphatase activity"/>
    <property type="evidence" value="ECO:0007669"/>
    <property type="project" value="TreeGrafter"/>
</dbReference>
<gene>
    <name evidence="1" type="ORF">METZ01_LOCUS335791</name>
</gene>
<name>A0A382QD20_9ZZZZ</name>
<sequence>LDIAARIEEHFEEIQRANPAPLIPGAARAFRAASAALPHTTAIVTSSNAPTVEEFLDLADLREHCATFTSADMCPHSKPHPQSYLMTAERLGVEAGHCLVFEDSEAGMQAAAAAGMHCIAITGGHEGRTHVAERLAHATITDFTELADNFFGDVVQIA</sequence>
<dbReference type="NCBIfam" id="TIGR01509">
    <property type="entry name" value="HAD-SF-IA-v3"/>
    <property type="match status" value="1"/>
</dbReference>
<dbReference type="EMBL" id="UINC01113373">
    <property type="protein sequence ID" value="SVC82937.1"/>
    <property type="molecule type" value="Genomic_DNA"/>
</dbReference>
<proteinExistence type="predicted"/>
<dbReference type="SUPFAM" id="SSF56784">
    <property type="entry name" value="HAD-like"/>
    <property type="match status" value="1"/>
</dbReference>